<keyword evidence="2" id="KW-0378">Hydrolase</keyword>
<dbReference type="Pfam" id="PF00753">
    <property type="entry name" value="Lactamase_B"/>
    <property type="match status" value="1"/>
</dbReference>
<dbReference type="SMART" id="SM00849">
    <property type="entry name" value="Lactamase_B"/>
    <property type="match status" value="1"/>
</dbReference>
<organism evidence="2 3">
    <name type="scientific">Actinacidiphila oryziradicis</name>
    <dbReference type="NCBI Taxonomy" id="2571141"/>
    <lineage>
        <taxon>Bacteria</taxon>
        <taxon>Bacillati</taxon>
        <taxon>Actinomycetota</taxon>
        <taxon>Actinomycetes</taxon>
        <taxon>Kitasatosporales</taxon>
        <taxon>Streptomycetaceae</taxon>
        <taxon>Actinacidiphila</taxon>
    </lineage>
</organism>
<name>A0A4U0SLH3_9ACTN</name>
<comment type="caution">
    <text evidence="2">The sequence shown here is derived from an EMBL/GenBank/DDBJ whole genome shotgun (WGS) entry which is preliminary data.</text>
</comment>
<keyword evidence="3" id="KW-1185">Reference proteome</keyword>
<dbReference type="RefSeq" id="WP_136724485.1">
    <property type="nucleotide sequence ID" value="NZ_SUMC01000012.1"/>
</dbReference>
<dbReference type="PANTHER" id="PTHR42951:SF17">
    <property type="entry name" value="METALLO-BETA-LACTAMASE DOMAIN-CONTAINING PROTEIN"/>
    <property type="match status" value="1"/>
</dbReference>
<dbReference type="InterPro" id="IPR050855">
    <property type="entry name" value="NDM-1-like"/>
</dbReference>
<feature type="domain" description="Metallo-beta-lactamase" evidence="1">
    <location>
        <begin position="17"/>
        <end position="211"/>
    </location>
</feature>
<reference evidence="2 3" key="1">
    <citation type="submission" date="2019-04" db="EMBL/GenBank/DDBJ databases">
        <title>Streptomyces oryziradicis sp. nov., a novel actinomycete isolated from rhizosphere soil of rice (Oryza sativa L.).</title>
        <authorList>
            <person name="Li C."/>
        </authorList>
    </citation>
    <scope>NUCLEOTIDE SEQUENCE [LARGE SCALE GENOMIC DNA]</scope>
    <source>
        <strain evidence="2 3">NEAU-C40</strain>
    </source>
</reference>
<evidence type="ECO:0000313" key="2">
    <source>
        <dbReference type="EMBL" id="TKA10724.1"/>
    </source>
</evidence>
<sequence>METVQVTTDIWLLPFPVGQVYVVRQPGGYALVDSGPAGSEAAILTALRQLGARPHDLREIVLTHSHHDHSGSAAALAAATGARVLAGADDAPAIRGTAPPTPPVLEPWERPLYDAVVPTVPHAPPARVDRELADGDELDWGARARILHVPGHTPGSIALHLPSAGVLFTGDTIAHAQGRPMPGVFNTDRARTVDAYHRLAALDTETVCFGHGEPIASAAGEALRAAAI</sequence>
<dbReference type="SUPFAM" id="SSF56281">
    <property type="entry name" value="Metallo-hydrolase/oxidoreductase"/>
    <property type="match status" value="1"/>
</dbReference>
<proteinExistence type="predicted"/>
<dbReference type="InterPro" id="IPR001279">
    <property type="entry name" value="Metallo-B-lactamas"/>
</dbReference>
<accession>A0A4U0SLH3</accession>
<dbReference type="InterPro" id="IPR036866">
    <property type="entry name" value="RibonucZ/Hydroxyglut_hydro"/>
</dbReference>
<dbReference type="OrthoDB" id="2971563at2"/>
<evidence type="ECO:0000259" key="1">
    <source>
        <dbReference type="SMART" id="SM00849"/>
    </source>
</evidence>
<dbReference type="AlphaFoldDB" id="A0A4U0SLH3"/>
<dbReference type="PANTHER" id="PTHR42951">
    <property type="entry name" value="METALLO-BETA-LACTAMASE DOMAIN-CONTAINING"/>
    <property type="match status" value="1"/>
</dbReference>
<dbReference type="Gene3D" id="3.60.15.10">
    <property type="entry name" value="Ribonuclease Z/Hydroxyacylglutathione hydrolase-like"/>
    <property type="match status" value="1"/>
</dbReference>
<dbReference type="EMBL" id="SUMC01000012">
    <property type="protein sequence ID" value="TKA10724.1"/>
    <property type="molecule type" value="Genomic_DNA"/>
</dbReference>
<dbReference type="GO" id="GO:0016787">
    <property type="term" value="F:hydrolase activity"/>
    <property type="evidence" value="ECO:0007669"/>
    <property type="project" value="UniProtKB-KW"/>
</dbReference>
<protein>
    <submittedName>
        <fullName evidence="2">MBL fold metallo-hydrolase</fullName>
    </submittedName>
</protein>
<dbReference type="Proteomes" id="UP000305778">
    <property type="component" value="Unassembled WGS sequence"/>
</dbReference>
<evidence type="ECO:0000313" key="3">
    <source>
        <dbReference type="Proteomes" id="UP000305778"/>
    </source>
</evidence>
<gene>
    <name evidence="2" type="ORF">FCI23_15595</name>
</gene>
<dbReference type="CDD" id="cd07721">
    <property type="entry name" value="yflN-like_MBL-fold"/>
    <property type="match status" value="1"/>
</dbReference>